<evidence type="ECO:0000259" key="10">
    <source>
        <dbReference type="PROSITE" id="PS50929"/>
    </source>
</evidence>
<keyword evidence="2" id="KW-0813">Transport</keyword>
<keyword evidence="3 9" id="KW-0812">Transmembrane</keyword>
<accession>A0ABQ9F7U2</accession>
<dbReference type="InterPro" id="IPR050173">
    <property type="entry name" value="ABC_transporter_C-like"/>
</dbReference>
<evidence type="ECO:0000313" key="11">
    <source>
        <dbReference type="EMBL" id="KAJ8311655.1"/>
    </source>
</evidence>
<evidence type="ECO:0000313" key="12">
    <source>
        <dbReference type="Proteomes" id="UP001217089"/>
    </source>
</evidence>
<comment type="caution">
    <text evidence="11">The sequence shown here is derived from an EMBL/GenBank/DDBJ whole genome shotgun (WGS) entry which is preliminary data.</text>
</comment>
<feature type="transmembrane region" description="Helical" evidence="9">
    <location>
        <begin position="25"/>
        <end position="53"/>
    </location>
</feature>
<sequence length="130" mass="15306">MYAWEPWFSERIISIRKKELRCLKLIAVIVAFSILCSNHSPFFMNYFMFLIYILTSYRKGFNAEIAFGSLSLVNILRYPLSLVPFVIQGFVQKQETYNGYVSISRIQAFLWKEDVDKDNVIYTEEGGYKN</sequence>
<evidence type="ECO:0000256" key="5">
    <source>
        <dbReference type="ARBA" id="ARBA00022741"/>
    </source>
</evidence>
<keyword evidence="4" id="KW-0677">Repeat</keyword>
<proteinExistence type="predicted"/>
<dbReference type="Proteomes" id="UP001217089">
    <property type="component" value="Unassembled WGS sequence"/>
</dbReference>
<dbReference type="PANTHER" id="PTHR24223">
    <property type="entry name" value="ATP-BINDING CASSETTE SUB-FAMILY C"/>
    <property type="match status" value="1"/>
</dbReference>
<evidence type="ECO:0000256" key="7">
    <source>
        <dbReference type="ARBA" id="ARBA00022989"/>
    </source>
</evidence>
<dbReference type="InterPro" id="IPR011527">
    <property type="entry name" value="ABC1_TM_dom"/>
</dbReference>
<keyword evidence="5" id="KW-0547">Nucleotide-binding</keyword>
<keyword evidence="6" id="KW-0067">ATP-binding</keyword>
<evidence type="ECO:0000256" key="9">
    <source>
        <dbReference type="SAM" id="Phobius"/>
    </source>
</evidence>
<reference evidence="11 12" key="1">
    <citation type="submission" date="2022-12" db="EMBL/GenBank/DDBJ databases">
        <title>Chromosome-level genome of Tegillarca granosa.</title>
        <authorList>
            <person name="Kim J."/>
        </authorList>
    </citation>
    <scope>NUCLEOTIDE SEQUENCE [LARGE SCALE GENOMIC DNA]</scope>
    <source>
        <strain evidence="11">Teg-2019</strain>
        <tissue evidence="11">Adductor muscle</tissue>
    </source>
</reference>
<dbReference type="PANTHER" id="PTHR24223:SF443">
    <property type="entry name" value="MULTIDRUG-RESISTANCE LIKE PROTEIN 1, ISOFORM I"/>
    <property type="match status" value="1"/>
</dbReference>
<evidence type="ECO:0000256" key="4">
    <source>
        <dbReference type="ARBA" id="ARBA00022737"/>
    </source>
</evidence>
<dbReference type="InterPro" id="IPR036640">
    <property type="entry name" value="ABC1_TM_sf"/>
</dbReference>
<name>A0ABQ9F7U2_TEGGR</name>
<evidence type="ECO:0000256" key="2">
    <source>
        <dbReference type="ARBA" id="ARBA00022448"/>
    </source>
</evidence>
<keyword evidence="8 9" id="KW-0472">Membrane</keyword>
<organism evidence="11 12">
    <name type="scientific">Tegillarca granosa</name>
    <name type="common">Malaysian cockle</name>
    <name type="synonym">Anadara granosa</name>
    <dbReference type="NCBI Taxonomy" id="220873"/>
    <lineage>
        <taxon>Eukaryota</taxon>
        <taxon>Metazoa</taxon>
        <taxon>Spiralia</taxon>
        <taxon>Lophotrochozoa</taxon>
        <taxon>Mollusca</taxon>
        <taxon>Bivalvia</taxon>
        <taxon>Autobranchia</taxon>
        <taxon>Pteriomorphia</taxon>
        <taxon>Arcoida</taxon>
        <taxon>Arcoidea</taxon>
        <taxon>Arcidae</taxon>
        <taxon>Tegillarca</taxon>
    </lineage>
</organism>
<dbReference type="EMBL" id="JARBDR010000496">
    <property type="protein sequence ID" value="KAJ8311655.1"/>
    <property type="molecule type" value="Genomic_DNA"/>
</dbReference>
<keyword evidence="12" id="KW-1185">Reference proteome</keyword>
<evidence type="ECO:0000256" key="8">
    <source>
        <dbReference type="ARBA" id="ARBA00023136"/>
    </source>
</evidence>
<keyword evidence="7 9" id="KW-1133">Transmembrane helix</keyword>
<evidence type="ECO:0000256" key="1">
    <source>
        <dbReference type="ARBA" id="ARBA00004127"/>
    </source>
</evidence>
<dbReference type="PROSITE" id="PS50929">
    <property type="entry name" value="ABC_TM1F"/>
    <property type="match status" value="1"/>
</dbReference>
<comment type="subcellular location">
    <subcellularLocation>
        <location evidence="1">Endomembrane system</location>
        <topology evidence="1">Multi-pass membrane protein</topology>
    </subcellularLocation>
</comment>
<evidence type="ECO:0000256" key="3">
    <source>
        <dbReference type="ARBA" id="ARBA00022692"/>
    </source>
</evidence>
<dbReference type="Gene3D" id="1.20.1560.10">
    <property type="entry name" value="ABC transporter type 1, transmembrane domain"/>
    <property type="match status" value="1"/>
</dbReference>
<protein>
    <recommendedName>
        <fullName evidence="10">ABC transmembrane type-1 domain-containing protein</fullName>
    </recommendedName>
</protein>
<feature type="domain" description="ABC transmembrane type-1" evidence="10">
    <location>
        <begin position="1"/>
        <end position="92"/>
    </location>
</feature>
<gene>
    <name evidence="11" type="ORF">KUTeg_011010</name>
</gene>
<evidence type="ECO:0000256" key="6">
    <source>
        <dbReference type="ARBA" id="ARBA00022840"/>
    </source>
</evidence>